<protein>
    <recommendedName>
        <fullName evidence="7">Glyoxylate reductase</fullName>
    </recommendedName>
</protein>
<dbReference type="PANTHER" id="PTHR10996:SF277">
    <property type="entry name" value="GLYOXYLATE REDUCTASE_HYDROXYPYRUVATE REDUCTASE"/>
    <property type="match status" value="1"/>
</dbReference>
<feature type="domain" description="D-isomer specific 2-hydroxyacid dehydrogenase catalytic" evidence="3">
    <location>
        <begin position="11"/>
        <end position="349"/>
    </location>
</feature>
<keyword evidence="6" id="KW-1185">Reference proteome</keyword>
<dbReference type="Pfam" id="PF00389">
    <property type="entry name" value="2-Hacid_dh"/>
    <property type="match status" value="1"/>
</dbReference>
<keyword evidence="1 2" id="KW-0560">Oxidoreductase</keyword>
<evidence type="ECO:0008006" key="7">
    <source>
        <dbReference type="Google" id="ProtNLM"/>
    </source>
</evidence>
<dbReference type="GO" id="GO:0030267">
    <property type="term" value="F:glyoxylate reductase (NADPH) activity"/>
    <property type="evidence" value="ECO:0007669"/>
    <property type="project" value="TreeGrafter"/>
</dbReference>
<comment type="similarity">
    <text evidence="2">Belongs to the D-isomer specific 2-hydroxyacid dehydrogenase family.</text>
</comment>
<organism evidence="5 6">
    <name type="scientific">Rhodocollybia butyracea</name>
    <dbReference type="NCBI Taxonomy" id="206335"/>
    <lineage>
        <taxon>Eukaryota</taxon>
        <taxon>Fungi</taxon>
        <taxon>Dikarya</taxon>
        <taxon>Basidiomycota</taxon>
        <taxon>Agaricomycotina</taxon>
        <taxon>Agaricomycetes</taxon>
        <taxon>Agaricomycetidae</taxon>
        <taxon>Agaricales</taxon>
        <taxon>Marasmiineae</taxon>
        <taxon>Omphalotaceae</taxon>
        <taxon>Rhodocollybia</taxon>
    </lineage>
</organism>
<reference evidence="5" key="1">
    <citation type="submission" date="2020-11" db="EMBL/GenBank/DDBJ databases">
        <authorList>
            <consortium name="DOE Joint Genome Institute"/>
            <person name="Ahrendt S."/>
            <person name="Riley R."/>
            <person name="Andreopoulos W."/>
            <person name="Labutti K."/>
            <person name="Pangilinan J."/>
            <person name="Ruiz-Duenas F.J."/>
            <person name="Barrasa J.M."/>
            <person name="Sanchez-Garcia M."/>
            <person name="Camarero S."/>
            <person name="Miyauchi S."/>
            <person name="Serrano A."/>
            <person name="Linde D."/>
            <person name="Babiker R."/>
            <person name="Drula E."/>
            <person name="Ayuso-Fernandez I."/>
            <person name="Pacheco R."/>
            <person name="Padilla G."/>
            <person name="Ferreira P."/>
            <person name="Barriuso J."/>
            <person name="Kellner H."/>
            <person name="Castanera R."/>
            <person name="Alfaro M."/>
            <person name="Ramirez L."/>
            <person name="Pisabarro A.G."/>
            <person name="Kuo A."/>
            <person name="Tritt A."/>
            <person name="Lipzen A."/>
            <person name="He G."/>
            <person name="Yan M."/>
            <person name="Ng V."/>
            <person name="Cullen D."/>
            <person name="Martin F."/>
            <person name="Rosso M.-N."/>
            <person name="Henrissat B."/>
            <person name="Hibbett D."/>
            <person name="Martinez A.T."/>
            <person name="Grigoriev I.V."/>
        </authorList>
    </citation>
    <scope>NUCLEOTIDE SEQUENCE</scope>
    <source>
        <strain evidence="5">AH 40177</strain>
    </source>
</reference>
<evidence type="ECO:0000256" key="2">
    <source>
        <dbReference type="RuleBase" id="RU003719"/>
    </source>
</evidence>
<dbReference type="InterPro" id="IPR050223">
    <property type="entry name" value="D-isomer_2-hydroxyacid_DH"/>
</dbReference>
<dbReference type="InterPro" id="IPR006139">
    <property type="entry name" value="D-isomer_2_OHA_DH_cat_dom"/>
</dbReference>
<comment type="caution">
    <text evidence="5">The sequence shown here is derived from an EMBL/GenBank/DDBJ whole genome shotgun (WGS) entry which is preliminary data.</text>
</comment>
<sequence>MPLDGTNKPKVVVTRDLGPDVMPLLTKRDDIEVVLWADDSVCDRQWLLENVKGATGMVVVFSELVDAELLDAAGPSLKVVSTMSVGYEHIHVPELVKRNIRIGYTPDVLTDAVADISVMLALMAGRNARETMGIVREGLWPRSIWAPFAFCGPQLSTSGNSASRTVGFLGFGRISQATLKRLIPFGVTDCIYSSNPNSPSASKKERDEAILKQYSPQLKSLRGVDTDTVARESDVLFVLTPGGPSTRHLVNEEFLRKMKEHSVIVNAGRGTVVESDALAKALREKWIWGAGIDVVEGEPNVGKDHPLVKEPRCNILPHIGSASFETRLAMATLAVDNCLAAIGGQNMPAELDVRID</sequence>
<evidence type="ECO:0000259" key="3">
    <source>
        <dbReference type="Pfam" id="PF00389"/>
    </source>
</evidence>
<dbReference type="Gene3D" id="3.40.50.720">
    <property type="entry name" value="NAD(P)-binding Rossmann-like Domain"/>
    <property type="match status" value="2"/>
</dbReference>
<feature type="domain" description="D-isomer specific 2-hydroxyacid dehydrogenase NAD-binding" evidence="4">
    <location>
        <begin position="118"/>
        <end position="320"/>
    </location>
</feature>
<dbReference type="AlphaFoldDB" id="A0A9P5TY09"/>
<dbReference type="PANTHER" id="PTHR10996">
    <property type="entry name" value="2-HYDROXYACID DEHYDROGENASE-RELATED"/>
    <property type="match status" value="1"/>
</dbReference>
<dbReference type="GO" id="GO:0016618">
    <property type="term" value="F:hydroxypyruvate reductase [NAD(P)H] activity"/>
    <property type="evidence" value="ECO:0007669"/>
    <property type="project" value="TreeGrafter"/>
</dbReference>
<dbReference type="GO" id="GO:0051287">
    <property type="term" value="F:NAD binding"/>
    <property type="evidence" value="ECO:0007669"/>
    <property type="project" value="InterPro"/>
</dbReference>
<dbReference type="Proteomes" id="UP000772434">
    <property type="component" value="Unassembled WGS sequence"/>
</dbReference>
<dbReference type="InterPro" id="IPR036291">
    <property type="entry name" value="NAD(P)-bd_dom_sf"/>
</dbReference>
<dbReference type="GO" id="GO:0005829">
    <property type="term" value="C:cytosol"/>
    <property type="evidence" value="ECO:0007669"/>
    <property type="project" value="TreeGrafter"/>
</dbReference>
<evidence type="ECO:0000313" key="6">
    <source>
        <dbReference type="Proteomes" id="UP000772434"/>
    </source>
</evidence>
<dbReference type="CDD" id="cd05301">
    <property type="entry name" value="GDH"/>
    <property type="match status" value="1"/>
</dbReference>
<evidence type="ECO:0000259" key="4">
    <source>
        <dbReference type="Pfam" id="PF02826"/>
    </source>
</evidence>
<dbReference type="SUPFAM" id="SSF52283">
    <property type="entry name" value="Formate/glycerate dehydrogenase catalytic domain-like"/>
    <property type="match status" value="1"/>
</dbReference>
<dbReference type="InterPro" id="IPR006140">
    <property type="entry name" value="D-isomer_DH_NAD-bd"/>
</dbReference>
<evidence type="ECO:0000256" key="1">
    <source>
        <dbReference type="ARBA" id="ARBA00023002"/>
    </source>
</evidence>
<dbReference type="Pfam" id="PF02826">
    <property type="entry name" value="2-Hacid_dh_C"/>
    <property type="match status" value="1"/>
</dbReference>
<dbReference type="EMBL" id="JADNRY010000309">
    <property type="protein sequence ID" value="KAF9059326.1"/>
    <property type="molecule type" value="Genomic_DNA"/>
</dbReference>
<accession>A0A9P5TY09</accession>
<dbReference type="OrthoDB" id="9991913at2759"/>
<gene>
    <name evidence="5" type="ORF">BDP27DRAFT_1341672</name>
</gene>
<proteinExistence type="inferred from homology"/>
<evidence type="ECO:0000313" key="5">
    <source>
        <dbReference type="EMBL" id="KAF9059326.1"/>
    </source>
</evidence>
<name>A0A9P5TY09_9AGAR</name>
<dbReference type="SUPFAM" id="SSF51735">
    <property type="entry name" value="NAD(P)-binding Rossmann-fold domains"/>
    <property type="match status" value="1"/>
</dbReference>